<feature type="transmembrane region" description="Helical" evidence="1">
    <location>
        <begin position="204"/>
        <end position="227"/>
    </location>
</feature>
<comment type="caution">
    <text evidence="2">The sequence shown here is derived from an EMBL/GenBank/DDBJ whole genome shotgun (WGS) entry which is preliminary data.</text>
</comment>
<feature type="transmembrane region" description="Helical" evidence="1">
    <location>
        <begin position="239"/>
        <end position="260"/>
    </location>
</feature>
<keyword evidence="1" id="KW-1133">Transmembrane helix</keyword>
<evidence type="ECO:0000256" key="1">
    <source>
        <dbReference type="SAM" id="Phobius"/>
    </source>
</evidence>
<protein>
    <recommendedName>
        <fullName evidence="4">B box-type domain-containing protein</fullName>
    </recommendedName>
</protein>
<evidence type="ECO:0000313" key="3">
    <source>
        <dbReference type="Proteomes" id="UP000295724"/>
    </source>
</evidence>
<accession>A0A4R6XXT8</accession>
<evidence type="ECO:0008006" key="4">
    <source>
        <dbReference type="Google" id="ProtNLM"/>
    </source>
</evidence>
<sequence>MEQACKYHPLEPGTYFCAICETNSCDQCVDDSRYNPVPRCFQCNRQLDTLGPGNIEPFWRRLQQSFRYPLATQSLVFITVLSILSSVAIYLPFPLLIYLALFGTVFKYCLSCLSHTADGYMKPPDVTEAYEGGFKKMLVLILMLFITGLLVHLSDTYMGPAMGGLTALLVTLSFPAIIINYAVSDNMFESLNPVNIIRLVNSIGLPYGLILGFILIMSGSIAVLYQLVLWVPSSLDSVFLYAVTFYYLIVLHHLMGYMVFQYQSALGFSARLQDGSNKRRGSQAIAMAKISTLIKEADFVEATQLFQEQLQVNGDNLLLNTRFFEFLLATNKQDVITAFLPKYFELLETHGRSDMISSSYKRLKLRMPEFEATEAPLKWVISQACFAQNDHQTVIKLLHGIHKKHPDFKDLVPALSMLADALDEYPKYAEHAAACRKMIVRMNNHQSS</sequence>
<feature type="transmembrane region" description="Helical" evidence="1">
    <location>
        <begin position="70"/>
        <end position="91"/>
    </location>
</feature>
<dbReference type="EMBL" id="SNZB01000002">
    <property type="protein sequence ID" value="TDR22513.1"/>
    <property type="molecule type" value="Genomic_DNA"/>
</dbReference>
<dbReference type="Proteomes" id="UP000295724">
    <property type="component" value="Unassembled WGS sequence"/>
</dbReference>
<feature type="transmembrane region" description="Helical" evidence="1">
    <location>
        <begin position="137"/>
        <end position="154"/>
    </location>
</feature>
<keyword evidence="1" id="KW-0472">Membrane</keyword>
<proteinExistence type="predicted"/>
<reference evidence="2 3" key="1">
    <citation type="submission" date="2019-03" db="EMBL/GenBank/DDBJ databases">
        <title>Genomic Encyclopedia of Type Strains, Phase IV (KMG-IV): sequencing the most valuable type-strain genomes for metagenomic binning, comparative biology and taxonomic classification.</title>
        <authorList>
            <person name="Goeker M."/>
        </authorList>
    </citation>
    <scope>NUCLEOTIDE SEQUENCE [LARGE SCALE GENOMIC DNA]</scope>
    <source>
        <strain evidence="2 3">DSM 25488</strain>
    </source>
</reference>
<dbReference type="AlphaFoldDB" id="A0A4R6XXT8"/>
<name>A0A4R6XXT8_9GAMM</name>
<evidence type="ECO:0000313" key="2">
    <source>
        <dbReference type="EMBL" id="TDR22513.1"/>
    </source>
</evidence>
<feature type="transmembrane region" description="Helical" evidence="1">
    <location>
        <begin position="160"/>
        <end position="183"/>
    </location>
</feature>
<keyword evidence="1" id="KW-0812">Transmembrane</keyword>
<dbReference type="OrthoDB" id="5698243at2"/>
<keyword evidence="3" id="KW-1185">Reference proteome</keyword>
<dbReference type="RefSeq" id="WP_099019151.1">
    <property type="nucleotide sequence ID" value="NZ_NIHB01000002.1"/>
</dbReference>
<gene>
    <name evidence="2" type="ORF">C8D91_1004</name>
</gene>
<organism evidence="2 3">
    <name type="scientific">Marinicella litoralis</name>
    <dbReference type="NCBI Taxonomy" id="644220"/>
    <lineage>
        <taxon>Bacteria</taxon>
        <taxon>Pseudomonadati</taxon>
        <taxon>Pseudomonadota</taxon>
        <taxon>Gammaproteobacteria</taxon>
        <taxon>Lysobacterales</taxon>
        <taxon>Marinicellaceae</taxon>
        <taxon>Marinicella</taxon>
    </lineage>
</organism>